<reference evidence="1" key="2">
    <citation type="submission" date="2019-07" db="EMBL/GenBank/DDBJ databases">
        <authorList>
            <person name="Yang Y."/>
            <person name="Bocs S."/>
            <person name="Baudouin L."/>
        </authorList>
    </citation>
    <scope>NUCLEOTIDE SEQUENCE</scope>
    <source>
        <tissue evidence="1">Spear leaf of Hainan Tall coconut</tissue>
    </source>
</reference>
<reference evidence="1" key="1">
    <citation type="journal article" date="2017" name="Gigascience">
        <title>The genome draft of coconut (Cocos nucifera).</title>
        <authorList>
            <person name="Xiao Y."/>
            <person name="Xu P."/>
            <person name="Fan H."/>
            <person name="Baudouin L."/>
            <person name="Xia W."/>
            <person name="Bocs S."/>
            <person name="Xu J."/>
            <person name="Li Q."/>
            <person name="Guo A."/>
            <person name="Zhou L."/>
            <person name="Li J."/>
            <person name="Wu Y."/>
            <person name="Ma Z."/>
            <person name="Armero A."/>
            <person name="Issali A.E."/>
            <person name="Liu N."/>
            <person name="Peng M."/>
            <person name="Yang Y."/>
        </authorList>
    </citation>
    <scope>NUCLEOTIDE SEQUENCE</scope>
    <source>
        <tissue evidence="1">Spear leaf of Hainan Tall coconut</tissue>
    </source>
</reference>
<dbReference type="InterPro" id="IPR004252">
    <property type="entry name" value="Probable_transposase_24"/>
</dbReference>
<keyword evidence="2" id="KW-1185">Reference proteome</keyword>
<dbReference type="EMBL" id="CM017877">
    <property type="protein sequence ID" value="KAG1346363.1"/>
    <property type="molecule type" value="Genomic_DNA"/>
</dbReference>
<evidence type="ECO:0000313" key="1">
    <source>
        <dbReference type="EMBL" id="KAG1346363.1"/>
    </source>
</evidence>
<dbReference type="AlphaFoldDB" id="A0A8K0I9P3"/>
<dbReference type="Pfam" id="PF03004">
    <property type="entry name" value="Transposase_24"/>
    <property type="match status" value="1"/>
</dbReference>
<proteinExistence type="predicted"/>
<accession>A0A8K0I9P3</accession>
<gene>
    <name evidence="1" type="ORF">COCNU_06G001920</name>
</gene>
<comment type="caution">
    <text evidence="1">The sequence shown here is derived from an EMBL/GenBank/DDBJ whole genome shotgun (WGS) entry which is preliminary data.</text>
</comment>
<name>A0A8K0I9P3_COCNU</name>
<evidence type="ECO:0000313" key="2">
    <source>
        <dbReference type="Proteomes" id="UP000797356"/>
    </source>
</evidence>
<dbReference type="OrthoDB" id="629495at2759"/>
<organism evidence="1 2">
    <name type="scientific">Cocos nucifera</name>
    <name type="common">Coconut palm</name>
    <dbReference type="NCBI Taxonomy" id="13894"/>
    <lineage>
        <taxon>Eukaryota</taxon>
        <taxon>Viridiplantae</taxon>
        <taxon>Streptophyta</taxon>
        <taxon>Embryophyta</taxon>
        <taxon>Tracheophyta</taxon>
        <taxon>Spermatophyta</taxon>
        <taxon>Magnoliopsida</taxon>
        <taxon>Liliopsida</taxon>
        <taxon>Arecaceae</taxon>
        <taxon>Arecoideae</taxon>
        <taxon>Cocoseae</taxon>
        <taxon>Attaleinae</taxon>
        <taxon>Cocos</taxon>
    </lineage>
</organism>
<protein>
    <submittedName>
        <fullName evidence="1">Putative Transposon, En/Spm-like protein</fullName>
    </submittedName>
</protein>
<dbReference type="Proteomes" id="UP000797356">
    <property type="component" value="Chromosome 6"/>
</dbReference>
<sequence length="60" mass="6931">MKPGIWEKLIDDYWTTEKWLEKSEAGYANRMTKEGSITKHSCGSISIMAHKKRMSVDARV</sequence>